<feature type="domain" description="RimM N-terminal" evidence="6">
    <location>
        <begin position="4"/>
        <end position="87"/>
    </location>
</feature>
<comment type="caution">
    <text evidence="9">The sequence shown here is derived from an EMBL/GenBank/DDBJ whole genome shotgun (WGS) entry which is preliminary data.</text>
</comment>
<comment type="domain">
    <text evidence="5">The PRC barrel domain binds ribosomal protein uS19.</text>
</comment>
<reference evidence="9" key="2">
    <citation type="submission" date="2018-05" db="EMBL/GenBank/DDBJ databases">
        <authorList>
            <person name="Lanie J.A."/>
            <person name="Ng W.-L."/>
            <person name="Kazmierczak K.M."/>
            <person name="Andrzejewski T.M."/>
            <person name="Davidsen T.M."/>
            <person name="Wayne K.J."/>
            <person name="Tettelin H."/>
            <person name="Glass J.I."/>
            <person name="Rusch D."/>
            <person name="Podicherti R."/>
            <person name="Tsui H.-C.T."/>
            <person name="Winkler M.E."/>
        </authorList>
    </citation>
    <scope>NUCLEOTIDE SEQUENCE</scope>
    <source>
        <strain evidence="9">ZC4RG45</strain>
    </source>
</reference>
<dbReference type="HAMAP" id="MF_00014">
    <property type="entry name" value="Ribosome_mat_RimM"/>
    <property type="match status" value="1"/>
</dbReference>
<dbReference type="Pfam" id="PF01782">
    <property type="entry name" value="RimM"/>
    <property type="match status" value="1"/>
</dbReference>
<dbReference type="Gene3D" id="2.30.30.240">
    <property type="entry name" value="PRC-barrel domain"/>
    <property type="match status" value="1"/>
</dbReference>
<comment type="similarity">
    <text evidence="5">Belongs to the RimM family.</text>
</comment>
<dbReference type="SUPFAM" id="SSF50346">
    <property type="entry name" value="PRC-barrel domain"/>
    <property type="match status" value="1"/>
</dbReference>
<proteinExistence type="inferred from homology"/>
<evidence type="ECO:0000313" key="10">
    <source>
        <dbReference type="Proteomes" id="UP000249324"/>
    </source>
</evidence>
<dbReference type="Gene3D" id="2.40.30.60">
    <property type="entry name" value="RimM"/>
    <property type="match status" value="1"/>
</dbReference>
<dbReference type="GO" id="GO:0006364">
    <property type="term" value="P:rRNA processing"/>
    <property type="evidence" value="ECO:0007669"/>
    <property type="project" value="UniProtKB-UniRule"/>
</dbReference>
<dbReference type="PANTHER" id="PTHR33692:SF1">
    <property type="entry name" value="RIBOSOME MATURATION FACTOR RIMM"/>
    <property type="match status" value="1"/>
</dbReference>
<sequence length="168" mass="18208">MEVVVGLVAKAHGISGEVAVDPRTDVPEVRFAEDAVVRARLRDKRTRQLTVSSARPHGSRLLVRFAEIVDRTAAEGLRGALLLADTDELPPTEDEDEFYDHQLSGLAVELADGTPRGTVKEVVHTPGGELLAVDFDGREVLVPFVRAIVPTVDLRQGKVVVDPPEGLF</sequence>
<comment type="subcellular location">
    <subcellularLocation>
        <location evidence="5">Cytoplasm</location>
    </subcellularLocation>
</comment>
<dbReference type="GO" id="GO:0005840">
    <property type="term" value="C:ribosome"/>
    <property type="evidence" value="ECO:0007669"/>
    <property type="project" value="InterPro"/>
</dbReference>
<evidence type="ECO:0000259" key="6">
    <source>
        <dbReference type="Pfam" id="PF01782"/>
    </source>
</evidence>
<organism evidence="9">
    <name type="scientific">Thermocrispum agreste</name>
    <dbReference type="NCBI Taxonomy" id="37925"/>
    <lineage>
        <taxon>Bacteria</taxon>
        <taxon>Bacillati</taxon>
        <taxon>Actinomycetota</taxon>
        <taxon>Actinomycetes</taxon>
        <taxon>Pseudonocardiales</taxon>
        <taxon>Pseudonocardiaceae</taxon>
        <taxon>Thermocrispum</taxon>
    </lineage>
</organism>
<evidence type="ECO:0000259" key="7">
    <source>
        <dbReference type="Pfam" id="PF24986"/>
    </source>
</evidence>
<dbReference type="SUPFAM" id="SSF50447">
    <property type="entry name" value="Translation proteins"/>
    <property type="match status" value="1"/>
</dbReference>
<dbReference type="InterPro" id="IPR036976">
    <property type="entry name" value="RimM_N_sf"/>
</dbReference>
<name>A0A2W4LBF0_9PSEU</name>
<keyword evidence="2 5" id="KW-0690">Ribosome biogenesis</keyword>
<dbReference type="EMBL" id="QGUI02000086">
    <property type="protein sequence ID" value="MFO7192278.1"/>
    <property type="molecule type" value="Genomic_DNA"/>
</dbReference>
<dbReference type="STRING" id="1111738.GCA_000427905_00585"/>
<keyword evidence="4 5" id="KW-0143">Chaperone</keyword>
<comment type="function">
    <text evidence="5">An accessory protein needed during the final step in the assembly of 30S ribosomal subunit, possibly for assembly of the head region. Essential for efficient processing of 16S rRNA. May be needed both before and after RbfA during the maturation of 16S rRNA. It has affinity for free ribosomal 30S subunits but not for 70S ribosomes.</text>
</comment>
<keyword evidence="3 5" id="KW-0698">rRNA processing</keyword>
<dbReference type="Pfam" id="PF24986">
    <property type="entry name" value="PRC_RimM"/>
    <property type="match status" value="1"/>
</dbReference>
<protein>
    <recommendedName>
        <fullName evidence="5">Ribosome maturation factor RimM</fullName>
    </recommendedName>
</protein>
<evidence type="ECO:0000256" key="5">
    <source>
        <dbReference type="HAMAP-Rule" id="MF_00014"/>
    </source>
</evidence>
<accession>A0A2W4LBF0</accession>
<dbReference type="PANTHER" id="PTHR33692">
    <property type="entry name" value="RIBOSOME MATURATION FACTOR RIMM"/>
    <property type="match status" value="1"/>
</dbReference>
<feature type="domain" description="Ribosome maturation factor RimM PRC barrel" evidence="7">
    <location>
        <begin position="101"/>
        <end position="167"/>
    </location>
</feature>
<evidence type="ECO:0000313" key="9">
    <source>
        <dbReference type="EMBL" id="PZM92996.1"/>
    </source>
</evidence>
<reference evidence="8" key="1">
    <citation type="submission" date="2018-05" db="EMBL/GenBank/DDBJ databases">
        <authorList>
            <person name="Moura L."/>
            <person name="Setubal J.C."/>
        </authorList>
    </citation>
    <scope>NUCLEOTIDE SEQUENCE</scope>
    <source>
        <strain evidence="8">ZC4RG45</strain>
    </source>
</reference>
<dbReference type="GO" id="GO:0043022">
    <property type="term" value="F:ribosome binding"/>
    <property type="evidence" value="ECO:0007669"/>
    <property type="project" value="InterPro"/>
</dbReference>
<dbReference type="InterPro" id="IPR009000">
    <property type="entry name" value="Transl_B-barrel_sf"/>
</dbReference>
<evidence type="ECO:0000256" key="1">
    <source>
        <dbReference type="ARBA" id="ARBA00022490"/>
    </source>
</evidence>
<dbReference type="NCBIfam" id="TIGR02273">
    <property type="entry name" value="16S_RimM"/>
    <property type="match status" value="1"/>
</dbReference>
<dbReference type="GO" id="GO:0042274">
    <property type="term" value="P:ribosomal small subunit biogenesis"/>
    <property type="evidence" value="ECO:0007669"/>
    <property type="project" value="UniProtKB-UniRule"/>
</dbReference>
<dbReference type="GO" id="GO:0005737">
    <property type="term" value="C:cytoplasm"/>
    <property type="evidence" value="ECO:0007669"/>
    <property type="project" value="UniProtKB-SubCell"/>
</dbReference>
<keyword evidence="1 5" id="KW-0963">Cytoplasm</keyword>
<dbReference type="Proteomes" id="UP000249324">
    <property type="component" value="Unassembled WGS sequence"/>
</dbReference>
<evidence type="ECO:0000256" key="2">
    <source>
        <dbReference type="ARBA" id="ARBA00022517"/>
    </source>
</evidence>
<evidence type="ECO:0000256" key="3">
    <source>
        <dbReference type="ARBA" id="ARBA00022552"/>
    </source>
</evidence>
<reference evidence="8" key="4">
    <citation type="submission" date="2023-08" db="EMBL/GenBank/DDBJ databases">
        <authorList>
            <person name="Guima S.E.S."/>
            <person name="Martins L.F."/>
            <person name="Silva A.M."/>
            <person name="Setubal J.C."/>
        </authorList>
    </citation>
    <scope>NUCLEOTIDE SEQUENCE</scope>
    <source>
        <strain evidence="8">ZC4RG45</strain>
    </source>
</reference>
<evidence type="ECO:0000256" key="4">
    <source>
        <dbReference type="ARBA" id="ARBA00023186"/>
    </source>
</evidence>
<dbReference type="InterPro" id="IPR002676">
    <property type="entry name" value="RimM_N"/>
</dbReference>
<reference evidence="8 10" key="3">
    <citation type="journal article" date="2021" name="BMC Genomics">
        <title>Genome-resolved metagenome and metatranscriptome analyses of thermophilic composting reveal key bacterial players and their metabolic interactions.</title>
        <authorList>
            <person name="Braga L.P.P."/>
            <person name="Pereira R.V."/>
            <person name="Martins L.F."/>
            <person name="Moura L.M.S."/>
            <person name="Sanchez F.B."/>
            <person name="Patane J.S.L."/>
            <person name="da Silva A.M."/>
            <person name="Setubal J.C."/>
        </authorList>
    </citation>
    <scope>NUCLEOTIDE SEQUENCE [LARGE SCALE GENOMIC DNA]</scope>
    <source>
        <strain evidence="8">ZC4RG45</strain>
    </source>
</reference>
<evidence type="ECO:0000313" key="8">
    <source>
        <dbReference type="EMBL" id="MFO7192278.1"/>
    </source>
</evidence>
<dbReference type="InterPro" id="IPR056792">
    <property type="entry name" value="PRC_RimM"/>
</dbReference>
<gene>
    <name evidence="5 8" type="primary">rimM</name>
    <name evidence="8" type="ORF">DIU77_008545</name>
    <name evidence="9" type="ORF">DIU77_15525</name>
</gene>
<comment type="subunit">
    <text evidence="5">Binds ribosomal protein uS19.</text>
</comment>
<dbReference type="InterPro" id="IPR011033">
    <property type="entry name" value="PRC_barrel-like_sf"/>
</dbReference>
<dbReference type="EMBL" id="QGUI01000674">
    <property type="protein sequence ID" value="PZM92996.1"/>
    <property type="molecule type" value="Genomic_DNA"/>
</dbReference>
<dbReference type="AlphaFoldDB" id="A0A2W4LBF0"/>
<dbReference type="InterPro" id="IPR011961">
    <property type="entry name" value="RimM"/>
</dbReference>